<dbReference type="InParanoid" id="A0A024G2J9"/>
<evidence type="ECO:0000256" key="1">
    <source>
        <dbReference type="ARBA" id="ARBA00001933"/>
    </source>
</evidence>
<dbReference type="SUPFAM" id="SSF46689">
    <property type="entry name" value="Homeodomain-like"/>
    <property type="match status" value="1"/>
</dbReference>
<evidence type="ECO:0000256" key="2">
    <source>
        <dbReference type="ARBA" id="ARBA00007441"/>
    </source>
</evidence>
<comment type="similarity">
    <text evidence="2">Belongs to the class-I pyridoxal-phosphate-dependent aminotransferase family.</text>
</comment>
<name>A0A024G2J9_9STRA</name>
<dbReference type="OrthoDB" id="7042322at2759"/>
<organism evidence="9 10">
    <name type="scientific">Albugo candida</name>
    <dbReference type="NCBI Taxonomy" id="65357"/>
    <lineage>
        <taxon>Eukaryota</taxon>
        <taxon>Sar</taxon>
        <taxon>Stramenopiles</taxon>
        <taxon>Oomycota</taxon>
        <taxon>Peronosporomycetes</taxon>
        <taxon>Albuginales</taxon>
        <taxon>Albuginaceae</taxon>
        <taxon>Albugo</taxon>
    </lineage>
</organism>
<reference evidence="9 10" key="1">
    <citation type="submission" date="2012-05" db="EMBL/GenBank/DDBJ databases">
        <title>Recombination and specialization in a pathogen metapopulation.</title>
        <authorList>
            <person name="Gardiner A."/>
            <person name="Kemen E."/>
            <person name="Schultz-Larsen T."/>
            <person name="MacLean D."/>
            <person name="Van Oosterhout C."/>
            <person name="Jones J.D.G."/>
        </authorList>
    </citation>
    <scope>NUCLEOTIDE SEQUENCE [LARGE SCALE GENOMIC DNA]</scope>
    <source>
        <strain evidence="9 10">Ac Nc2</strain>
    </source>
</reference>
<dbReference type="PANTHER" id="PTHR46383:SF1">
    <property type="entry name" value="ASPARTATE AMINOTRANSFERASE"/>
    <property type="match status" value="1"/>
</dbReference>
<dbReference type="PANTHER" id="PTHR46383">
    <property type="entry name" value="ASPARTATE AMINOTRANSFERASE"/>
    <property type="match status" value="1"/>
</dbReference>
<protein>
    <recommendedName>
        <fullName evidence="11">HTH psq-type domain-containing protein</fullName>
    </recommendedName>
</protein>
<evidence type="ECO:0000256" key="3">
    <source>
        <dbReference type="ARBA" id="ARBA00022576"/>
    </source>
</evidence>
<dbReference type="GO" id="GO:0006520">
    <property type="term" value="P:amino acid metabolic process"/>
    <property type="evidence" value="ECO:0007669"/>
    <property type="project" value="InterPro"/>
</dbReference>
<evidence type="ECO:0000313" key="9">
    <source>
        <dbReference type="EMBL" id="CCI41083.1"/>
    </source>
</evidence>
<dbReference type="PROSITE" id="PS00105">
    <property type="entry name" value="AA_TRANSFER_CLASS_1"/>
    <property type="match status" value="1"/>
</dbReference>
<dbReference type="InterPro" id="IPR015421">
    <property type="entry name" value="PyrdxlP-dep_Trfase_major"/>
</dbReference>
<evidence type="ECO:0008006" key="11">
    <source>
        <dbReference type="Google" id="ProtNLM"/>
    </source>
</evidence>
<dbReference type="Pfam" id="PF05225">
    <property type="entry name" value="HTH_psq"/>
    <property type="match status" value="1"/>
</dbReference>
<dbReference type="InterPro" id="IPR004838">
    <property type="entry name" value="NHTrfase_class1_PyrdxlP-BS"/>
</dbReference>
<keyword evidence="10" id="KW-1185">Reference proteome</keyword>
<feature type="compositionally biased region" description="Polar residues" evidence="6">
    <location>
        <begin position="104"/>
        <end position="114"/>
    </location>
</feature>
<dbReference type="Gene3D" id="3.90.1150.10">
    <property type="entry name" value="Aspartate Aminotransferase, domain 1"/>
    <property type="match status" value="1"/>
</dbReference>
<comment type="caution">
    <text evidence="9">The sequence shown here is derived from an EMBL/GenBank/DDBJ whole genome shotgun (WGS) entry which is preliminary data.</text>
</comment>
<dbReference type="GO" id="GO:0003677">
    <property type="term" value="F:DNA binding"/>
    <property type="evidence" value="ECO:0007669"/>
    <property type="project" value="InterPro"/>
</dbReference>
<dbReference type="InterPro" id="IPR004839">
    <property type="entry name" value="Aminotransferase_I/II_large"/>
</dbReference>
<dbReference type="InterPro" id="IPR015422">
    <property type="entry name" value="PyrdxlP-dep_Trfase_small"/>
</dbReference>
<dbReference type="GO" id="GO:0030170">
    <property type="term" value="F:pyridoxal phosphate binding"/>
    <property type="evidence" value="ECO:0007669"/>
    <property type="project" value="InterPro"/>
</dbReference>
<dbReference type="InterPro" id="IPR007889">
    <property type="entry name" value="HTH_Psq"/>
</dbReference>
<accession>A0A024G2J9</accession>
<keyword evidence="4" id="KW-0808">Transferase</keyword>
<dbReference type="EMBL" id="CAIX01000014">
    <property type="protein sequence ID" value="CCI41083.1"/>
    <property type="molecule type" value="Genomic_DNA"/>
</dbReference>
<dbReference type="AlphaFoldDB" id="A0A024G2J9"/>
<feature type="region of interest" description="Disordered" evidence="6">
    <location>
        <begin position="99"/>
        <end position="124"/>
    </location>
</feature>
<evidence type="ECO:0000256" key="5">
    <source>
        <dbReference type="ARBA" id="ARBA00022898"/>
    </source>
</evidence>
<evidence type="ECO:0000256" key="4">
    <source>
        <dbReference type="ARBA" id="ARBA00022679"/>
    </source>
</evidence>
<evidence type="ECO:0000259" key="7">
    <source>
        <dbReference type="Pfam" id="PF00155"/>
    </source>
</evidence>
<evidence type="ECO:0000313" key="10">
    <source>
        <dbReference type="Proteomes" id="UP000053237"/>
    </source>
</evidence>
<gene>
    <name evidence="9" type="ORF">BN9_018670</name>
</gene>
<dbReference type="Gene3D" id="3.40.640.10">
    <property type="entry name" value="Type I PLP-dependent aspartate aminotransferase-like (Major domain)"/>
    <property type="match status" value="1"/>
</dbReference>
<feature type="domain" description="HTH psq-type" evidence="8">
    <location>
        <begin position="10"/>
        <end position="44"/>
    </location>
</feature>
<dbReference type="STRING" id="65357.A0A024G2J9"/>
<dbReference type="SUPFAM" id="SSF53383">
    <property type="entry name" value="PLP-dependent transferases"/>
    <property type="match status" value="1"/>
</dbReference>
<keyword evidence="5" id="KW-0663">Pyridoxal phosphate</keyword>
<dbReference type="Proteomes" id="UP000053237">
    <property type="component" value="Unassembled WGS sequence"/>
</dbReference>
<dbReference type="InterPro" id="IPR009057">
    <property type="entry name" value="Homeodomain-like_sf"/>
</dbReference>
<sequence length="541" mass="60804">MRKDVRSLRLQDAIIAIETEGISVREASRRFSIPKSTLQRKYKSKSRISVIDLERPTNTNKTIIIPSPELAPDHAGCENAILVDHSIRNRAEEQLDSCELEHGNTGSHTAQSQEKLLHSDHQHSGSALDQLSNEMISQGSTIYKLGLGQSPFSVPQCIVDELRANAHQRDYLPVAGLPSLCRDVANWASHNLNLHYTAENIVIGPGTKELLYVLQMVYYGDLLLPNPSCTSFAPQASIAGRNMLWLPTHASDRWVLRPEVLEKHCAPDPDAPRILILNSPSNPTGCVYTENELLEIAKVAKKYRILVISDEIYSELHLGANDVHTSISKFYPEGTVVSGGLSKWCGAGGWRIGFWIFPSGLQWLRQSMLTMASETYTSVASPIQYAARRAFIIDCVELNAYKERCRRILQLVCRWCCYQLEKVSVTLQVPQGGFYLFPSFATHRKALKNRCIYTDRDFCERLLQSTGVAVLPGSCFGRDPTELYVRIAFVDFKGDLALYLIDSMPEVLEWDDIDGFIQSVCPNLDVAIRKLSKWLLYKPES</sequence>
<feature type="domain" description="Aminotransferase class I/classII large" evidence="7">
    <location>
        <begin position="143"/>
        <end position="489"/>
    </location>
</feature>
<proteinExistence type="inferred from homology"/>
<dbReference type="CDD" id="cd00609">
    <property type="entry name" value="AAT_like"/>
    <property type="match status" value="1"/>
</dbReference>
<dbReference type="GO" id="GO:0008483">
    <property type="term" value="F:transaminase activity"/>
    <property type="evidence" value="ECO:0007669"/>
    <property type="project" value="UniProtKB-KW"/>
</dbReference>
<dbReference type="Gene3D" id="1.10.10.60">
    <property type="entry name" value="Homeodomain-like"/>
    <property type="match status" value="1"/>
</dbReference>
<evidence type="ECO:0000259" key="8">
    <source>
        <dbReference type="Pfam" id="PF05225"/>
    </source>
</evidence>
<comment type="cofactor">
    <cofactor evidence="1">
        <name>pyridoxal 5'-phosphate</name>
        <dbReference type="ChEBI" id="CHEBI:597326"/>
    </cofactor>
</comment>
<evidence type="ECO:0000256" key="6">
    <source>
        <dbReference type="SAM" id="MobiDB-lite"/>
    </source>
</evidence>
<dbReference type="InterPro" id="IPR015424">
    <property type="entry name" value="PyrdxlP-dep_Trfase"/>
</dbReference>
<keyword evidence="3" id="KW-0032">Aminotransferase</keyword>
<dbReference type="Pfam" id="PF00155">
    <property type="entry name" value="Aminotran_1_2"/>
    <property type="match status" value="1"/>
</dbReference>
<dbReference type="InterPro" id="IPR050596">
    <property type="entry name" value="AspAT/PAT-like"/>
</dbReference>